<keyword evidence="3" id="KW-1185">Reference proteome</keyword>
<accession>A0A8J5XF09</accession>
<reference evidence="2" key="1">
    <citation type="submission" date="2021-05" db="EMBL/GenBank/DDBJ databases">
        <title>The genome of the haptophyte Pavlova lutheri (Diacronema luteri, Pavlovales) - a model for lipid biosynthesis in eukaryotic algae.</title>
        <authorList>
            <person name="Hulatt C.J."/>
            <person name="Posewitz M.C."/>
        </authorList>
    </citation>
    <scope>NUCLEOTIDE SEQUENCE</scope>
    <source>
        <strain evidence="2">NIVA-4/92</strain>
    </source>
</reference>
<organism evidence="2 3">
    <name type="scientific">Diacronema lutheri</name>
    <name type="common">Unicellular marine alga</name>
    <name type="synonym">Monochrysis lutheri</name>
    <dbReference type="NCBI Taxonomy" id="2081491"/>
    <lineage>
        <taxon>Eukaryota</taxon>
        <taxon>Haptista</taxon>
        <taxon>Haptophyta</taxon>
        <taxon>Pavlovophyceae</taxon>
        <taxon>Pavlovales</taxon>
        <taxon>Pavlovaceae</taxon>
        <taxon>Diacronema</taxon>
    </lineage>
</organism>
<dbReference type="Proteomes" id="UP000751190">
    <property type="component" value="Unassembled WGS sequence"/>
</dbReference>
<comment type="caution">
    <text evidence="2">The sequence shown here is derived from an EMBL/GenBank/DDBJ whole genome shotgun (WGS) entry which is preliminary data.</text>
</comment>
<dbReference type="AlphaFoldDB" id="A0A8J5XF09"/>
<proteinExistence type="predicted"/>
<dbReference type="EMBL" id="JAGTXO010000040">
    <property type="protein sequence ID" value="KAG8459514.1"/>
    <property type="molecule type" value="Genomic_DNA"/>
</dbReference>
<gene>
    <name evidence="2" type="ORF">KFE25_012849</name>
</gene>
<name>A0A8J5XF09_DIALT</name>
<feature type="region of interest" description="Disordered" evidence="1">
    <location>
        <begin position="355"/>
        <end position="416"/>
    </location>
</feature>
<evidence type="ECO:0000256" key="1">
    <source>
        <dbReference type="SAM" id="MobiDB-lite"/>
    </source>
</evidence>
<sequence>MPAKRALRPENHEALRVLARRIEPIVRTSRLLVPVVVGVARRNGWANMLQLFKPDGLLAAIQYVIAPPSVIAQPSRAQSVPGATATLRDSVRKAIEKHYREALSLADSEPGFSTSGLLGLLSLNNREYVTTLGKLVEKNFSRAVLLAVRTAYKADPDARRALMDGASDLPDVFGRKVAAVARAALRREMKPLGGEYPTRIASWVKSHMPKYDHGAGGTGTTADGALGAAVKQKKEAFHKALCELVRIVVDLGGVPIVRSYPDQPLRFSPLLLPFSATGLVEALGKIECEEWTCSWSALETGDNSVVYIEKNRSRILSAFLDDEYVGLRSQGREISSFATDFAQLTVLCGEVDDKRPGAALAPAPKRKRTRAERTAARNGRGRGGRGPGKTAERASSGTAGEPGGEGARDAQRLRGH</sequence>
<feature type="compositionally biased region" description="Basic and acidic residues" evidence="1">
    <location>
        <begin position="406"/>
        <end position="416"/>
    </location>
</feature>
<evidence type="ECO:0000313" key="3">
    <source>
        <dbReference type="Proteomes" id="UP000751190"/>
    </source>
</evidence>
<evidence type="ECO:0000313" key="2">
    <source>
        <dbReference type="EMBL" id="KAG8459514.1"/>
    </source>
</evidence>
<protein>
    <submittedName>
        <fullName evidence="2">Uncharacterized protein</fullName>
    </submittedName>
</protein>